<evidence type="ECO:0000256" key="4">
    <source>
        <dbReference type="PROSITE-ProRule" id="PRU00207"/>
    </source>
</evidence>
<organism evidence="7 8">
    <name type="scientific">Iphiclides podalirius</name>
    <name type="common">scarce swallowtail</name>
    <dbReference type="NCBI Taxonomy" id="110791"/>
    <lineage>
        <taxon>Eukaryota</taxon>
        <taxon>Metazoa</taxon>
        <taxon>Ecdysozoa</taxon>
        <taxon>Arthropoda</taxon>
        <taxon>Hexapoda</taxon>
        <taxon>Insecta</taxon>
        <taxon>Pterygota</taxon>
        <taxon>Neoptera</taxon>
        <taxon>Endopterygota</taxon>
        <taxon>Lepidoptera</taxon>
        <taxon>Glossata</taxon>
        <taxon>Ditrysia</taxon>
        <taxon>Papilionoidea</taxon>
        <taxon>Papilionidae</taxon>
        <taxon>Papilioninae</taxon>
        <taxon>Iphiclides</taxon>
    </lineage>
</organism>
<feature type="domain" description="TRAF-type" evidence="6">
    <location>
        <begin position="58"/>
        <end position="99"/>
    </location>
</feature>
<dbReference type="InterPro" id="IPR013083">
    <property type="entry name" value="Znf_RING/FYVE/PHD"/>
</dbReference>
<feature type="compositionally biased region" description="Polar residues" evidence="5">
    <location>
        <begin position="190"/>
        <end position="201"/>
    </location>
</feature>
<evidence type="ECO:0000256" key="2">
    <source>
        <dbReference type="ARBA" id="ARBA00022771"/>
    </source>
</evidence>
<feature type="compositionally biased region" description="Polar residues" evidence="5">
    <location>
        <begin position="256"/>
        <end position="269"/>
    </location>
</feature>
<feature type="region of interest" description="Disordered" evidence="5">
    <location>
        <begin position="166"/>
        <end position="202"/>
    </location>
</feature>
<reference evidence="7" key="1">
    <citation type="submission" date="2022-03" db="EMBL/GenBank/DDBJ databases">
        <authorList>
            <person name="Martin H S."/>
        </authorList>
    </citation>
    <scope>NUCLEOTIDE SEQUENCE</scope>
</reference>
<evidence type="ECO:0000256" key="5">
    <source>
        <dbReference type="SAM" id="MobiDB-lite"/>
    </source>
</evidence>
<keyword evidence="3 4" id="KW-0862">Zinc</keyword>
<protein>
    <recommendedName>
        <fullName evidence="6">TRAF-type domain-containing protein</fullName>
    </recommendedName>
</protein>
<dbReference type="InterPro" id="IPR051986">
    <property type="entry name" value="Innate_Immune_Apopt_Reg"/>
</dbReference>
<feature type="compositionally biased region" description="Acidic residues" evidence="5">
    <location>
        <begin position="499"/>
        <end position="509"/>
    </location>
</feature>
<accession>A0ABN8IER3</accession>
<keyword evidence="2 4" id="KW-0863">Zinc-finger</keyword>
<evidence type="ECO:0000313" key="8">
    <source>
        <dbReference type="Proteomes" id="UP000837857"/>
    </source>
</evidence>
<feature type="compositionally biased region" description="Basic and acidic residues" evidence="5">
    <location>
        <begin position="475"/>
        <end position="490"/>
    </location>
</feature>
<name>A0ABN8IER3_9NEOP</name>
<gene>
    <name evidence="7" type="ORF">IPOD504_LOCUS8308</name>
</gene>
<proteinExistence type="predicted"/>
<evidence type="ECO:0000259" key="6">
    <source>
        <dbReference type="PROSITE" id="PS50145"/>
    </source>
</evidence>
<keyword evidence="1 4" id="KW-0479">Metal-binding</keyword>
<evidence type="ECO:0000256" key="1">
    <source>
        <dbReference type="ARBA" id="ARBA00022723"/>
    </source>
</evidence>
<dbReference type="InterPro" id="IPR001293">
    <property type="entry name" value="Znf_TRAF"/>
</dbReference>
<evidence type="ECO:0000256" key="3">
    <source>
        <dbReference type="ARBA" id="ARBA00022833"/>
    </source>
</evidence>
<keyword evidence="8" id="KW-1185">Reference proteome</keyword>
<evidence type="ECO:0000313" key="7">
    <source>
        <dbReference type="EMBL" id="CAH2052625.1"/>
    </source>
</evidence>
<feature type="region of interest" description="Disordered" evidence="5">
    <location>
        <begin position="469"/>
        <end position="515"/>
    </location>
</feature>
<dbReference type="Pfam" id="PF21366">
    <property type="entry name" value="TRAFD1-XIAF1_ZnF"/>
    <property type="match status" value="1"/>
</dbReference>
<dbReference type="EMBL" id="OW152832">
    <property type="protein sequence ID" value="CAH2052625.1"/>
    <property type="molecule type" value="Genomic_DNA"/>
</dbReference>
<dbReference type="InterPro" id="IPR049439">
    <property type="entry name" value="TRAFD1-XIAF1_Znf"/>
</dbReference>
<dbReference type="PROSITE" id="PS50145">
    <property type="entry name" value="ZF_TRAF"/>
    <property type="match status" value="1"/>
</dbReference>
<feature type="compositionally biased region" description="Low complexity" evidence="5">
    <location>
        <begin position="284"/>
        <end position="323"/>
    </location>
</feature>
<dbReference type="PANTHER" id="PTHR16295">
    <property type="entry name" value="TRAF-TYPE ZINC FINGER PROTEIN-RELATED"/>
    <property type="match status" value="1"/>
</dbReference>
<dbReference type="Proteomes" id="UP000837857">
    <property type="component" value="Chromosome 20"/>
</dbReference>
<feature type="zinc finger region" description="TRAF-type" evidence="4">
    <location>
        <begin position="58"/>
        <end position="99"/>
    </location>
</feature>
<dbReference type="Gene3D" id="3.30.40.10">
    <property type="entry name" value="Zinc/RING finger domain, C3HC4 (zinc finger)"/>
    <property type="match status" value="1"/>
</dbReference>
<feature type="region of interest" description="Disordered" evidence="5">
    <location>
        <begin position="244"/>
        <end position="325"/>
    </location>
</feature>
<sequence length="605" mass="65989">MDEAETKTCQNCKREIPAVNFTTHSVHCARNIRVCPVCKEPTPLAELDAHHEKLHRLLPCKQCGEKICGTDMEDHIRDSCAHTIKSCRFCELEVSRRELPHHEGYCGARTEQCADCKEWVMMKYRQLHLDSNHGFLRLDDDPVPTPRTGGATFTHFPKLGDWPKPAQPATGFNRPLPSSSGVGAERPSINGHQSTNFSQARPRTEIRYFNNTAALGTPAPATSAAGDGAGNPIANVLRPLDNLNLKPLPKRNNQPQAFTTAQDDVNKSISRGAVKKRLAPKPPVSASSPATSSTAPARAATSTASASAKPGRSSPVSSPDDSPTNILERKLTLEDHRKAHNSSPADCQPYSVKPAEKLEKLWQTEFQHSRRSPEVRGDLQAWPAPGYAHRSQRIEMDRRRNDLRNLKPMTAEQFANRFKELRLVKEPAGAAERREVPESGDRFSEIKSSLKQLRRGLNEVIAPYNMNTNNNNINAEERADNWRPGGRDGAEGAGGGGDGEGEREGDEEGAVAAAGAGGVGDGLQGVRLPCEFCGAPVPAGELVLHQTGCRPNLARFAGGGRSPPLDNARAEPVIPCEFCAESLPLYLISEHQERCGREANLLFPD</sequence>
<dbReference type="PANTHER" id="PTHR16295:SF10">
    <property type="entry name" value="EXPRESSED PROTEIN"/>
    <property type="match status" value="1"/>
</dbReference>
<feature type="compositionally biased region" description="Low complexity" evidence="5">
    <location>
        <begin position="244"/>
        <end position="255"/>
    </location>
</feature>
<feature type="non-terminal residue" evidence="7">
    <location>
        <position position="605"/>
    </location>
</feature>